<evidence type="ECO:0000256" key="3">
    <source>
        <dbReference type="ARBA" id="ARBA00022553"/>
    </source>
</evidence>
<dbReference type="AlphaFoldDB" id="X1H2Z8"/>
<name>X1H2Z8_9ZZZZ</name>
<accession>X1H2Z8</accession>
<feature type="non-terminal residue" evidence="8">
    <location>
        <position position="1"/>
    </location>
</feature>
<protein>
    <recommendedName>
        <fullName evidence="2">histidine kinase</fullName>
        <ecNumber evidence="2">2.7.13.3</ecNumber>
    </recommendedName>
</protein>
<organism evidence="8">
    <name type="scientific">marine sediment metagenome</name>
    <dbReference type="NCBI Taxonomy" id="412755"/>
    <lineage>
        <taxon>unclassified sequences</taxon>
        <taxon>metagenomes</taxon>
        <taxon>ecological metagenomes</taxon>
    </lineage>
</organism>
<keyword evidence="6" id="KW-0902">Two-component regulatory system</keyword>
<dbReference type="GO" id="GO:0004721">
    <property type="term" value="F:phosphoprotein phosphatase activity"/>
    <property type="evidence" value="ECO:0007669"/>
    <property type="project" value="TreeGrafter"/>
</dbReference>
<dbReference type="InterPro" id="IPR050351">
    <property type="entry name" value="BphY/WalK/GraS-like"/>
</dbReference>
<dbReference type="EMBL" id="BARU01015046">
    <property type="protein sequence ID" value="GAH39653.1"/>
    <property type="molecule type" value="Genomic_DNA"/>
</dbReference>
<dbReference type="InterPro" id="IPR036097">
    <property type="entry name" value="HisK_dim/P_sf"/>
</dbReference>
<comment type="catalytic activity">
    <reaction evidence="1">
        <text>ATP + protein L-histidine = ADP + protein N-phospho-L-histidine.</text>
        <dbReference type="EC" id="2.7.13.3"/>
    </reaction>
</comment>
<dbReference type="Pfam" id="PF00512">
    <property type="entry name" value="HisKA"/>
    <property type="match status" value="1"/>
</dbReference>
<evidence type="ECO:0000256" key="6">
    <source>
        <dbReference type="ARBA" id="ARBA00023012"/>
    </source>
</evidence>
<keyword evidence="5" id="KW-0418">Kinase</keyword>
<sequence length="124" mass="13675">VLSKSDNPSDWIILLRDITEEYNLKQAQDLISETLVHDLRSPLSSTISALDVIQDSLANGDPAGIVEPSIQIAQRSSRRVLAMVESILEITRMESGKIDLLLSEIIINSIVDQSISEFNTVALE</sequence>
<keyword evidence="4" id="KW-0808">Transferase</keyword>
<evidence type="ECO:0000256" key="5">
    <source>
        <dbReference type="ARBA" id="ARBA00022777"/>
    </source>
</evidence>
<evidence type="ECO:0000313" key="8">
    <source>
        <dbReference type="EMBL" id="GAH39653.1"/>
    </source>
</evidence>
<dbReference type="Gene3D" id="1.10.287.130">
    <property type="match status" value="1"/>
</dbReference>
<dbReference type="SMART" id="SM00388">
    <property type="entry name" value="HisKA"/>
    <property type="match status" value="1"/>
</dbReference>
<dbReference type="GO" id="GO:0005886">
    <property type="term" value="C:plasma membrane"/>
    <property type="evidence" value="ECO:0007669"/>
    <property type="project" value="TreeGrafter"/>
</dbReference>
<dbReference type="EC" id="2.7.13.3" evidence="2"/>
<dbReference type="InterPro" id="IPR003661">
    <property type="entry name" value="HisK_dim/P_dom"/>
</dbReference>
<dbReference type="GO" id="GO:0016036">
    <property type="term" value="P:cellular response to phosphate starvation"/>
    <property type="evidence" value="ECO:0007669"/>
    <property type="project" value="TreeGrafter"/>
</dbReference>
<dbReference type="PANTHER" id="PTHR45453:SF1">
    <property type="entry name" value="PHOSPHATE REGULON SENSOR PROTEIN PHOR"/>
    <property type="match status" value="1"/>
</dbReference>
<evidence type="ECO:0000256" key="2">
    <source>
        <dbReference type="ARBA" id="ARBA00012438"/>
    </source>
</evidence>
<comment type="caution">
    <text evidence="8">The sequence shown here is derived from an EMBL/GenBank/DDBJ whole genome shotgun (WGS) entry which is preliminary data.</text>
</comment>
<gene>
    <name evidence="8" type="ORF">S03H2_26150</name>
</gene>
<dbReference type="CDD" id="cd00082">
    <property type="entry name" value="HisKA"/>
    <property type="match status" value="1"/>
</dbReference>
<dbReference type="GO" id="GO:0000155">
    <property type="term" value="F:phosphorelay sensor kinase activity"/>
    <property type="evidence" value="ECO:0007669"/>
    <property type="project" value="InterPro"/>
</dbReference>
<evidence type="ECO:0000256" key="4">
    <source>
        <dbReference type="ARBA" id="ARBA00022679"/>
    </source>
</evidence>
<feature type="non-terminal residue" evidence="8">
    <location>
        <position position="124"/>
    </location>
</feature>
<dbReference type="SUPFAM" id="SSF47384">
    <property type="entry name" value="Homodimeric domain of signal transducing histidine kinase"/>
    <property type="match status" value="1"/>
</dbReference>
<evidence type="ECO:0000256" key="1">
    <source>
        <dbReference type="ARBA" id="ARBA00000085"/>
    </source>
</evidence>
<reference evidence="8" key="1">
    <citation type="journal article" date="2014" name="Front. Microbiol.">
        <title>High frequency of phylogenetically diverse reductive dehalogenase-homologous genes in deep subseafloor sedimentary metagenomes.</title>
        <authorList>
            <person name="Kawai M."/>
            <person name="Futagami T."/>
            <person name="Toyoda A."/>
            <person name="Takaki Y."/>
            <person name="Nishi S."/>
            <person name="Hori S."/>
            <person name="Arai W."/>
            <person name="Tsubouchi T."/>
            <person name="Morono Y."/>
            <person name="Uchiyama I."/>
            <person name="Ito T."/>
            <person name="Fujiyama A."/>
            <person name="Inagaki F."/>
            <person name="Takami H."/>
        </authorList>
    </citation>
    <scope>NUCLEOTIDE SEQUENCE</scope>
    <source>
        <strain evidence="8">Expedition CK06-06</strain>
    </source>
</reference>
<evidence type="ECO:0000259" key="7">
    <source>
        <dbReference type="SMART" id="SM00388"/>
    </source>
</evidence>
<feature type="domain" description="Signal transduction histidine kinase dimerisation/phosphoacceptor" evidence="7">
    <location>
        <begin position="27"/>
        <end position="96"/>
    </location>
</feature>
<keyword evidence="3" id="KW-0597">Phosphoprotein</keyword>
<proteinExistence type="predicted"/>
<dbReference type="PANTHER" id="PTHR45453">
    <property type="entry name" value="PHOSPHATE REGULON SENSOR PROTEIN PHOR"/>
    <property type="match status" value="1"/>
</dbReference>